<dbReference type="EMBL" id="CAAIJW010000019">
    <property type="protein sequence ID" value="VHD20662.1"/>
    <property type="molecule type" value="Genomic_DNA"/>
</dbReference>
<accession>A0A6C2WCK0</accession>
<organism evidence="1 2">
    <name type="scientific">Streptococcus pyogenes</name>
    <dbReference type="NCBI Taxonomy" id="1314"/>
    <lineage>
        <taxon>Bacteria</taxon>
        <taxon>Bacillati</taxon>
        <taxon>Bacillota</taxon>
        <taxon>Bacilli</taxon>
        <taxon>Lactobacillales</taxon>
        <taxon>Streptococcaceae</taxon>
        <taxon>Streptococcus</taxon>
    </lineage>
</organism>
<evidence type="ECO:0000313" key="1">
    <source>
        <dbReference type="EMBL" id="VHD20662.1"/>
    </source>
</evidence>
<reference evidence="1 2" key="1">
    <citation type="submission" date="2019-04" db="EMBL/GenBank/DDBJ databases">
        <authorList>
            <consortium name="Pathogen Informatics"/>
        </authorList>
    </citation>
    <scope>NUCLEOTIDE SEQUENCE [LARGE SCALE GENOMIC DNA]</scope>
    <source>
        <strain evidence="1 2">K36395</strain>
    </source>
</reference>
<evidence type="ECO:0000313" key="2">
    <source>
        <dbReference type="Proteomes" id="UP000353394"/>
    </source>
</evidence>
<dbReference type="AlphaFoldDB" id="A0A6C2WCK0"/>
<comment type="caution">
    <text evidence="1">The sequence shown here is derived from an EMBL/GenBank/DDBJ whole genome shotgun (WGS) entry which is preliminary data.</text>
</comment>
<gene>
    <name evidence="1" type="ORF">SAMEA1711581_01817</name>
</gene>
<name>A0A6C2WCK0_STRPY</name>
<proteinExistence type="predicted"/>
<dbReference type="Proteomes" id="UP000353394">
    <property type="component" value="Unassembled WGS sequence"/>
</dbReference>
<protein>
    <submittedName>
        <fullName evidence="1">Uncharacterized protein</fullName>
    </submittedName>
</protein>
<sequence length="135" mass="16106">MCCFNFWCVLCNSCTYFISIICFSDSFFTCCQSFVSFFHLSFFSSFVKGIITIYLSNCFVMNFLKFSFSIVFNGVNITIGMDVTNFRNHRTFFIKHFSRCDTVNRFQYFSSFFLNFSFCDFLFRSCHRLIVRNLI</sequence>